<accession>A0A1J7C1L2</accession>
<gene>
    <name evidence="2" type="ORF">BIV57_21370</name>
</gene>
<sequence length="419" mass="44448">MARGRDTEKTGTGPSERWAPAPTKTEGPAHERPTPEGPSPRRTSRGRSGRTSRPHPATRTRTASPAPAPAPAPTPTPAKTKPKPKAEPKTKPEPKPKAEPKTKPEPKPAPTPPAPAWGTVPSYPLADAALAGTPAAVAQFDALYLRHARPLLRLVYLLTPGHARRAEYAVLRAFEHVWQQWPVTPGERPPVHGLRAEAVELALSPWWPDGGPRRVHRRARKRHRAHRSGSELVGTLHRIPRTRRRALLLHDYLGLSLADTAAEAECSTPAAAGRVREGRAQLAAELGESLGDDPDDPAFPERLRTALDAAADRCSARLPQPGQVRDAARRQSRGLTAAAAGLTLLIAALVGGVSVEHALSPPPAGVRPDPQAASDQAAFASAQGDAGVSLAEQLHAAAAGPPLAAHASVWHPSAIRLRP</sequence>
<feature type="region of interest" description="Disordered" evidence="1">
    <location>
        <begin position="1"/>
        <end position="118"/>
    </location>
</feature>
<dbReference type="InterPro" id="IPR013324">
    <property type="entry name" value="RNA_pol_sigma_r3/r4-like"/>
</dbReference>
<reference evidence="2 3" key="1">
    <citation type="submission" date="2016-10" db="EMBL/GenBank/DDBJ databases">
        <title>Genome sequence of Streptomyces gilvigriseus MUSC 26.</title>
        <authorList>
            <person name="Lee L.-H."/>
            <person name="Ser H.-L."/>
        </authorList>
    </citation>
    <scope>NUCLEOTIDE SEQUENCE [LARGE SCALE GENOMIC DNA]</scope>
    <source>
        <strain evidence="2 3">MUSC 26</strain>
    </source>
</reference>
<evidence type="ECO:0000313" key="3">
    <source>
        <dbReference type="Proteomes" id="UP000243342"/>
    </source>
</evidence>
<dbReference type="Proteomes" id="UP000243342">
    <property type="component" value="Unassembled WGS sequence"/>
</dbReference>
<organism evidence="2 3">
    <name type="scientific">Mangrovactinospora gilvigrisea</name>
    <dbReference type="NCBI Taxonomy" id="1428644"/>
    <lineage>
        <taxon>Bacteria</taxon>
        <taxon>Bacillati</taxon>
        <taxon>Actinomycetota</taxon>
        <taxon>Actinomycetes</taxon>
        <taxon>Kitasatosporales</taxon>
        <taxon>Streptomycetaceae</taxon>
        <taxon>Mangrovactinospora</taxon>
    </lineage>
</organism>
<dbReference type="RefSeq" id="WP_071658567.1">
    <property type="nucleotide sequence ID" value="NZ_MLCF01000150.1"/>
</dbReference>
<dbReference type="AlphaFoldDB" id="A0A1J7C1L2"/>
<dbReference type="SUPFAM" id="SSF88659">
    <property type="entry name" value="Sigma3 and sigma4 domains of RNA polymerase sigma factors"/>
    <property type="match status" value="1"/>
</dbReference>
<feature type="compositionally biased region" description="Pro residues" evidence="1">
    <location>
        <begin position="66"/>
        <end position="76"/>
    </location>
</feature>
<proteinExistence type="predicted"/>
<protein>
    <recommendedName>
        <fullName evidence="4">RNA polymerase sigma factor 70 region 4 type 2 domain-containing protein</fullName>
    </recommendedName>
</protein>
<evidence type="ECO:0000313" key="2">
    <source>
        <dbReference type="EMBL" id="OIV35468.1"/>
    </source>
</evidence>
<dbReference type="STRING" id="1428644.BIV57_21370"/>
<keyword evidence="3" id="KW-1185">Reference proteome</keyword>
<evidence type="ECO:0008006" key="4">
    <source>
        <dbReference type="Google" id="ProtNLM"/>
    </source>
</evidence>
<evidence type="ECO:0000256" key="1">
    <source>
        <dbReference type="SAM" id="MobiDB-lite"/>
    </source>
</evidence>
<name>A0A1J7C1L2_9ACTN</name>
<dbReference type="Gene3D" id="1.10.10.10">
    <property type="entry name" value="Winged helix-like DNA-binding domain superfamily/Winged helix DNA-binding domain"/>
    <property type="match status" value="1"/>
</dbReference>
<feature type="compositionally biased region" description="Basic residues" evidence="1">
    <location>
        <begin position="42"/>
        <end position="58"/>
    </location>
</feature>
<feature type="compositionally biased region" description="Basic and acidic residues" evidence="1">
    <location>
        <begin position="84"/>
        <end position="106"/>
    </location>
</feature>
<dbReference type="EMBL" id="MLCF01000150">
    <property type="protein sequence ID" value="OIV35468.1"/>
    <property type="molecule type" value="Genomic_DNA"/>
</dbReference>
<dbReference type="InterPro" id="IPR036388">
    <property type="entry name" value="WH-like_DNA-bd_sf"/>
</dbReference>
<comment type="caution">
    <text evidence="2">The sequence shown here is derived from an EMBL/GenBank/DDBJ whole genome shotgun (WGS) entry which is preliminary data.</text>
</comment>